<proteinExistence type="predicted"/>
<dbReference type="EMBL" id="JABCMA010000012">
    <property type="protein sequence ID" value="NMR74491.1"/>
    <property type="molecule type" value="Genomic_DNA"/>
</dbReference>
<evidence type="ECO:0000313" key="4">
    <source>
        <dbReference type="Proteomes" id="UP000565155"/>
    </source>
</evidence>
<organism evidence="3 4">
    <name type="scientific">Vibrio alginolyticus</name>
    <dbReference type="NCBI Taxonomy" id="663"/>
    <lineage>
        <taxon>Bacteria</taxon>
        <taxon>Pseudomonadati</taxon>
        <taxon>Pseudomonadota</taxon>
        <taxon>Gammaproteobacteria</taxon>
        <taxon>Vibrionales</taxon>
        <taxon>Vibrionaceae</taxon>
        <taxon>Vibrio</taxon>
    </lineage>
</organism>
<feature type="domain" description="GmrSD restriction endonucleases C-terminal" evidence="2">
    <location>
        <begin position="461"/>
        <end position="603"/>
    </location>
</feature>
<evidence type="ECO:0000313" key="3">
    <source>
        <dbReference type="EMBL" id="NMR74491.1"/>
    </source>
</evidence>
<evidence type="ECO:0000259" key="2">
    <source>
        <dbReference type="Pfam" id="PF07510"/>
    </source>
</evidence>
<feature type="domain" description="GmrSD restriction endonucleases N-terminal" evidence="1">
    <location>
        <begin position="14"/>
        <end position="234"/>
    </location>
</feature>
<dbReference type="Proteomes" id="UP000565155">
    <property type="component" value="Unassembled WGS sequence"/>
</dbReference>
<protein>
    <submittedName>
        <fullName evidence="3">DUF262 domain-containing protein</fullName>
    </submittedName>
</protein>
<dbReference type="Pfam" id="PF03235">
    <property type="entry name" value="GmrSD_N"/>
    <property type="match status" value="1"/>
</dbReference>
<dbReference type="InterPro" id="IPR011089">
    <property type="entry name" value="GmrSD_C"/>
</dbReference>
<dbReference type="PANTHER" id="PTHR35149:SF1">
    <property type="entry name" value="DUF5655 DOMAIN-CONTAINING PROTEIN"/>
    <property type="match status" value="1"/>
</dbReference>
<reference evidence="3 4" key="1">
    <citation type="submission" date="2020-04" db="EMBL/GenBank/DDBJ databases">
        <title>Whole-genome sequencing of Vibrio spp. from China reveals different genetic environments of blaCTX-M-14 among diverse lineages.</title>
        <authorList>
            <person name="Zheng Z."/>
            <person name="Ye L."/>
            <person name="Chen S."/>
        </authorList>
    </citation>
    <scope>NUCLEOTIDE SEQUENCE [LARGE SCALE GENOMIC DNA]</scope>
    <source>
        <strain evidence="3 4">Vb1636</strain>
    </source>
</reference>
<dbReference type="Pfam" id="PF07510">
    <property type="entry name" value="GmrSD_C"/>
    <property type="match status" value="1"/>
</dbReference>
<dbReference type="AlphaFoldDB" id="A0A7Y0MX05"/>
<dbReference type="PANTHER" id="PTHR35149">
    <property type="entry name" value="SLL5132 PROTEIN"/>
    <property type="match status" value="1"/>
</dbReference>
<gene>
    <name evidence="3" type="ORF">HKB35_12775</name>
</gene>
<dbReference type="InterPro" id="IPR004919">
    <property type="entry name" value="GmrSD_N"/>
</dbReference>
<comment type="caution">
    <text evidence="3">The sequence shown here is derived from an EMBL/GenBank/DDBJ whole genome shotgun (WGS) entry which is preliminary data.</text>
</comment>
<name>A0A7Y0MX05_VIBAL</name>
<dbReference type="RefSeq" id="WP_169628714.1">
    <property type="nucleotide sequence ID" value="NZ_JABCMA010000012.1"/>
</dbReference>
<evidence type="ECO:0000259" key="1">
    <source>
        <dbReference type="Pfam" id="PF03235"/>
    </source>
</evidence>
<sequence length="611" mass="72028">MDISPDKQNIDSVFSNTLYHIDFYQREYRWTHEPVERLLDDIFFKFNEIYAEYGESIPASESSVDEKYPWYYLNTYVTNKVEGKVFVVDGQQRLTTLSLVLIKLLHLSKHFSSKAEKWLDSKICGQSGFENCFWMNHKAHTETQQSLYTNQLEDIDTSSGITAINMVKNFSLASTWLDHHLDSQHKFETFVFYFLRRLVLINLTVEQTDVPMVFEVINDRGVRLKPFEILKGKLLGQVDKTVLVEKDYNAIWEKRVRSLNEHSEDETDRFFRFYLKAQFADTRRDGQRFDGDYHRIMFTRDFDDKLELAHNPKGVMNFLDGAFQYYSELYNDALNLFKRTEDNAFIYNRVNDIDGAFMLLMSSCMINDIEREEKLEAIPLELDRVFSLLQLQAAYDSNSFQEMLYRISAKIRSMPLSSIRPAFEGELIAELSKRRLTEAEEPFKYSFFKQAGNGLNARFKRYFFARIEQFLAENMNLNMKHPFSDLVTKTGAKTGFHIEHILAHNEENLELFDGDEERFEVERNRLGGILLLKGKDNISSNNEPYSEKLKSYANTLYWNETLRKDSYKSKLDIQQLRNQFDLDLRPLEEFGPEALEERQKLLFDISTVIWA</sequence>
<accession>A0A7Y0MX05</accession>